<evidence type="ECO:0000256" key="1">
    <source>
        <dbReference type="SAM" id="MobiDB-lite"/>
    </source>
</evidence>
<proteinExistence type="predicted"/>
<dbReference type="EMBL" id="LSRX01001064">
    <property type="protein sequence ID" value="OLP84137.1"/>
    <property type="molecule type" value="Genomic_DNA"/>
</dbReference>
<name>A0A1Q9CMP3_SYMMI</name>
<dbReference type="Proteomes" id="UP000186817">
    <property type="component" value="Unassembled WGS sequence"/>
</dbReference>
<evidence type="ECO:0000313" key="3">
    <source>
        <dbReference type="Proteomes" id="UP000186817"/>
    </source>
</evidence>
<feature type="compositionally biased region" description="Low complexity" evidence="1">
    <location>
        <begin position="28"/>
        <end position="39"/>
    </location>
</feature>
<accession>A0A1Q9CMP3</accession>
<feature type="compositionally biased region" description="Acidic residues" evidence="1">
    <location>
        <begin position="79"/>
        <end position="88"/>
    </location>
</feature>
<feature type="region of interest" description="Disordered" evidence="1">
    <location>
        <begin position="77"/>
        <end position="96"/>
    </location>
</feature>
<organism evidence="2 3">
    <name type="scientific">Symbiodinium microadriaticum</name>
    <name type="common">Dinoflagellate</name>
    <name type="synonym">Zooxanthella microadriatica</name>
    <dbReference type="NCBI Taxonomy" id="2951"/>
    <lineage>
        <taxon>Eukaryota</taxon>
        <taxon>Sar</taxon>
        <taxon>Alveolata</taxon>
        <taxon>Dinophyceae</taxon>
        <taxon>Suessiales</taxon>
        <taxon>Symbiodiniaceae</taxon>
        <taxon>Symbiodinium</taxon>
    </lineage>
</organism>
<reference evidence="2 3" key="1">
    <citation type="submission" date="2016-02" db="EMBL/GenBank/DDBJ databases">
        <title>Genome analysis of coral dinoflagellate symbionts highlights evolutionary adaptations to a symbiotic lifestyle.</title>
        <authorList>
            <person name="Aranda M."/>
            <person name="Li Y."/>
            <person name="Liew Y.J."/>
            <person name="Baumgarten S."/>
            <person name="Simakov O."/>
            <person name="Wilson M."/>
            <person name="Piel J."/>
            <person name="Ashoor H."/>
            <person name="Bougouffa S."/>
            <person name="Bajic V.B."/>
            <person name="Ryu T."/>
            <person name="Ravasi T."/>
            <person name="Bayer T."/>
            <person name="Micklem G."/>
            <person name="Kim H."/>
            <person name="Bhak J."/>
            <person name="Lajeunesse T.C."/>
            <person name="Voolstra C.R."/>
        </authorList>
    </citation>
    <scope>NUCLEOTIDE SEQUENCE [LARGE SCALE GENOMIC DNA]</scope>
    <source>
        <strain evidence="2 3">CCMP2467</strain>
    </source>
</reference>
<dbReference type="AlphaFoldDB" id="A0A1Q9CMP3"/>
<feature type="region of interest" description="Disordered" evidence="1">
    <location>
        <begin position="1"/>
        <end position="45"/>
    </location>
</feature>
<comment type="caution">
    <text evidence="2">The sequence shown here is derived from an EMBL/GenBank/DDBJ whole genome shotgun (WGS) entry which is preliminary data.</text>
</comment>
<sequence length="156" mass="16347">MRDLRRDEAAILSLEQKKAPGSGRRAPKASAASAASSSAPKRKPARTGAWVQKAFMALGCPALSWVMVLLATWNVGDKDDSDESEEEDASRPARAEALCGRSTRSVAAADAVTAATLKVKLAGVRGLAGVSSSGLLFPVPSLRQAIAKKIDHIHND</sequence>
<evidence type="ECO:0000313" key="2">
    <source>
        <dbReference type="EMBL" id="OLP84137.1"/>
    </source>
</evidence>
<dbReference type="OrthoDB" id="439248at2759"/>
<gene>
    <name evidence="2" type="ORF">AK812_SmicGene35008</name>
</gene>
<keyword evidence="3" id="KW-1185">Reference proteome</keyword>
<protein>
    <submittedName>
        <fullName evidence="2">Uncharacterized protein</fullName>
    </submittedName>
</protein>